<dbReference type="AlphaFoldDB" id="A0A8J3ENM0"/>
<dbReference type="EMBL" id="BMFV01000033">
    <property type="protein sequence ID" value="GGH86545.1"/>
    <property type="molecule type" value="Genomic_DNA"/>
</dbReference>
<accession>A0A8J3ENM0</accession>
<evidence type="ECO:0000313" key="1">
    <source>
        <dbReference type="EMBL" id="GGH86545.1"/>
    </source>
</evidence>
<dbReference type="PRINTS" id="PR00413">
    <property type="entry name" value="HADHALOGNASE"/>
</dbReference>
<dbReference type="InterPro" id="IPR006439">
    <property type="entry name" value="HAD-SF_hydro_IA"/>
</dbReference>
<protein>
    <submittedName>
        <fullName evidence="1">Noncanonical pyrimidine nucleotidase, YjjG family protein</fullName>
    </submittedName>
</protein>
<dbReference type="PANTHER" id="PTHR47478">
    <property type="match status" value="1"/>
</dbReference>
<dbReference type="SUPFAM" id="SSF56784">
    <property type="entry name" value="HAD-like"/>
    <property type="match status" value="1"/>
</dbReference>
<dbReference type="InterPro" id="IPR011951">
    <property type="entry name" value="HAD-SF_hydro_IA_YjjG/PynA"/>
</dbReference>
<dbReference type="InterPro" id="IPR052550">
    <property type="entry name" value="Pyrimidine_5'-ntase_YjjG"/>
</dbReference>
<proteinExistence type="predicted"/>
<dbReference type="Proteomes" id="UP000656813">
    <property type="component" value="Unassembled WGS sequence"/>
</dbReference>
<sequence length="233" mass="26840">MNMYKHIIFDLDDTILNFQEAQKVALKEIITRYKLPYTEETIACYKQINNTLWHQFEEGVISQNDIFTNRFSLFLKEFQIIEDGAQVEAFYREHLNEGHKTMPHAREALKALKQKGFKLYIGTNGVGVTQRKRLKDAHLENYFEALFVSDEMGVQKPHAAFFTYIFEALGTDQKENVLMVGDRLTSDVQGAVNAGIDSVWFNPENILPSFESPQSTYTISDLIELPDLLEKSS</sequence>
<dbReference type="NCBIfam" id="TIGR01549">
    <property type="entry name" value="HAD-SF-IA-v1"/>
    <property type="match status" value="1"/>
</dbReference>
<reference evidence="1" key="1">
    <citation type="journal article" date="2014" name="Int. J. Syst. Evol. Microbiol.">
        <title>Complete genome sequence of Corynebacterium casei LMG S-19264T (=DSM 44701T), isolated from a smear-ripened cheese.</title>
        <authorList>
            <consortium name="US DOE Joint Genome Institute (JGI-PGF)"/>
            <person name="Walter F."/>
            <person name="Albersmeier A."/>
            <person name="Kalinowski J."/>
            <person name="Ruckert C."/>
        </authorList>
    </citation>
    <scope>NUCLEOTIDE SEQUENCE</scope>
    <source>
        <strain evidence="1">CGMCC 1.12777</strain>
    </source>
</reference>
<dbReference type="SFLD" id="SFLDS00003">
    <property type="entry name" value="Haloacid_Dehalogenase"/>
    <property type="match status" value="1"/>
</dbReference>
<keyword evidence="2" id="KW-1185">Reference proteome</keyword>
<dbReference type="InterPro" id="IPR041492">
    <property type="entry name" value="HAD_2"/>
</dbReference>
<gene>
    <name evidence="1" type="ORF">GCM10007096_34500</name>
</gene>
<dbReference type="Gene3D" id="1.10.150.240">
    <property type="entry name" value="Putative phosphatase, domain 2"/>
    <property type="match status" value="1"/>
</dbReference>
<dbReference type="PANTHER" id="PTHR47478:SF1">
    <property type="entry name" value="PYRIMIDINE 5'-NUCLEOTIDASE YJJG"/>
    <property type="match status" value="1"/>
</dbReference>
<dbReference type="RefSeq" id="WP_188498632.1">
    <property type="nucleotide sequence ID" value="NZ_BMFV01000033.1"/>
</dbReference>
<dbReference type="GO" id="GO:0008253">
    <property type="term" value="F:5'-nucleotidase activity"/>
    <property type="evidence" value="ECO:0007669"/>
    <property type="project" value="InterPro"/>
</dbReference>
<dbReference type="SFLD" id="SFLDG01135">
    <property type="entry name" value="C1.5.6:_HAD__Beta-PGM__Phospha"/>
    <property type="match status" value="1"/>
</dbReference>
<dbReference type="CDD" id="cd04305">
    <property type="entry name" value="HAD_Neu5Ac-Pase_like"/>
    <property type="match status" value="1"/>
</dbReference>
<dbReference type="Gene3D" id="3.40.50.1000">
    <property type="entry name" value="HAD superfamily/HAD-like"/>
    <property type="match status" value="1"/>
</dbReference>
<dbReference type="InterPro" id="IPR023198">
    <property type="entry name" value="PGP-like_dom2"/>
</dbReference>
<evidence type="ECO:0000313" key="2">
    <source>
        <dbReference type="Proteomes" id="UP000656813"/>
    </source>
</evidence>
<reference evidence="1" key="2">
    <citation type="submission" date="2020-09" db="EMBL/GenBank/DDBJ databases">
        <authorList>
            <person name="Sun Q."/>
            <person name="Zhou Y."/>
        </authorList>
    </citation>
    <scope>NUCLEOTIDE SEQUENCE</scope>
    <source>
        <strain evidence="1">CGMCC 1.12777</strain>
    </source>
</reference>
<dbReference type="SFLD" id="SFLDG01129">
    <property type="entry name" value="C1.5:_HAD__Beta-PGM__Phosphata"/>
    <property type="match status" value="1"/>
</dbReference>
<comment type="caution">
    <text evidence="1">The sequence shown here is derived from an EMBL/GenBank/DDBJ whole genome shotgun (WGS) entry which is preliminary data.</text>
</comment>
<dbReference type="Pfam" id="PF13419">
    <property type="entry name" value="HAD_2"/>
    <property type="match status" value="1"/>
</dbReference>
<name>A0A8J3ENM0_9BACL</name>
<dbReference type="InterPro" id="IPR036412">
    <property type="entry name" value="HAD-like_sf"/>
</dbReference>
<organism evidence="1 2">
    <name type="scientific">Pullulanibacillus pueri</name>
    <dbReference type="NCBI Taxonomy" id="1437324"/>
    <lineage>
        <taxon>Bacteria</taxon>
        <taxon>Bacillati</taxon>
        <taxon>Bacillota</taxon>
        <taxon>Bacilli</taxon>
        <taxon>Bacillales</taxon>
        <taxon>Sporolactobacillaceae</taxon>
        <taxon>Pullulanibacillus</taxon>
    </lineage>
</organism>
<dbReference type="NCBIfam" id="TIGR02254">
    <property type="entry name" value="YjjG_YfnB"/>
    <property type="match status" value="1"/>
</dbReference>
<dbReference type="InterPro" id="IPR023214">
    <property type="entry name" value="HAD_sf"/>
</dbReference>